<proteinExistence type="predicted"/>
<dbReference type="OrthoDB" id="27832at2759"/>
<evidence type="ECO:0000313" key="1">
    <source>
        <dbReference type="EMBL" id="OMH83714.1"/>
    </source>
</evidence>
<dbReference type="PANTHER" id="PTHR12839">
    <property type="entry name" value="NONSENSE-MEDIATED MRNA DECAY PROTEIN 2 UP-FRAMESHIFT SUPPRESSOR 2"/>
    <property type="match status" value="1"/>
</dbReference>
<dbReference type="EMBL" id="LSSK01000327">
    <property type="protein sequence ID" value="OMH83714.1"/>
    <property type="molecule type" value="Genomic_DNA"/>
</dbReference>
<dbReference type="GO" id="GO:0035145">
    <property type="term" value="C:exon-exon junction complex"/>
    <property type="evidence" value="ECO:0007669"/>
    <property type="project" value="TreeGrafter"/>
</dbReference>
<organism evidence="1 2">
    <name type="scientific">Zancudomyces culisetae</name>
    <name type="common">Gut fungus</name>
    <name type="synonym">Smittium culisetae</name>
    <dbReference type="NCBI Taxonomy" id="1213189"/>
    <lineage>
        <taxon>Eukaryota</taxon>
        <taxon>Fungi</taxon>
        <taxon>Fungi incertae sedis</taxon>
        <taxon>Zoopagomycota</taxon>
        <taxon>Kickxellomycotina</taxon>
        <taxon>Harpellomycetes</taxon>
        <taxon>Harpellales</taxon>
        <taxon>Legeriomycetaceae</taxon>
        <taxon>Zancudomyces</taxon>
    </lineage>
</organism>
<dbReference type="Proteomes" id="UP000188320">
    <property type="component" value="Unassembled WGS sequence"/>
</dbReference>
<evidence type="ECO:0000313" key="2">
    <source>
        <dbReference type="Proteomes" id="UP000188320"/>
    </source>
</evidence>
<accession>A0A1R1PRY2</accession>
<dbReference type="GO" id="GO:0000184">
    <property type="term" value="P:nuclear-transcribed mRNA catabolic process, nonsense-mediated decay"/>
    <property type="evidence" value="ECO:0007669"/>
    <property type="project" value="InterPro"/>
</dbReference>
<sequence length="240" mass="27294">MYERWAKQAEKMESNIGMLSETIGKEFRTTTEEEKDGISGSAMGINFDTGGFGDKEMLATGWWVDEEERQFYVNLLDLRSQVPPAYLEGLLGGKKKRNDEFLKKEVLTKDENYIEEDVESKDGEIDAADYEEFMKKQSALVLEAKSTQSKGEDSVMGEDEAQMEIQREKERDDHVSGATIRLDTLLARLPQLVNRERTDETAVEYCLVNSKTGQKRVYSNTSAILSVYWRSGGRGTVKRV</sequence>
<gene>
    <name evidence="1" type="ORF">AX774_g2790</name>
</gene>
<dbReference type="AlphaFoldDB" id="A0A1R1PRY2"/>
<dbReference type="PANTHER" id="PTHR12839:SF7">
    <property type="entry name" value="REGULATOR OF NONSENSE TRANSCRIPTS 2"/>
    <property type="match status" value="1"/>
</dbReference>
<dbReference type="InterPro" id="IPR039762">
    <property type="entry name" value="Nmd2/UPF2"/>
</dbReference>
<name>A0A1R1PRY2_ZANCU</name>
<dbReference type="GO" id="GO:0005737">
    <property type="term" value="C:cytoplasm"/>
    <property type="evidence" value="ECO:0007669"/>
    <property type="project" value="TreeGrafter"/>
</dbReference>
<protein>
    <submittedName>
        <fullName evidence="1">Regulator of nonsense transcripts UPF2</fullName>
    </submittedName>
</protein>
<keyword evidence="2" id="KW-1185">Reference proteome</keyword>
<comment type="caution">
    <text evidence="1">The sequence shown here is derived from an EMBL/GenBank/DDBJ whole genome shotgun (WGS) entry which is preliminary data.</text>
</comment>
<reference evidence="2" key="1">
    <citation type="submission" date="2017-01" db="EMBL/GenBank/DDBJ databases">
        <authorList>
            <person name="Wang Y."/>
            <person name="White M."/>
            <person name="Kvist S."/>
            <person name="Moncalvo J.-M."/>
        </authorList>
    </citation>
    <scope>NUCLEOTIDE SEQUENCE [LARGE SCALE GENOMIC DNA]</scope>
    <source>
        <strain evidence="2">COL-18-3</strain>
    </source>
</reference>